<dbReference type="RefSeq" id="WP_154624771.1">
    <property type="nucleotide sequence ID" value="NZ_CP095443.1"/>
</dbReference>
<dbReference type="SUPFAM" id="SSF47336">
    <property type="entry name" value="ACP-like"/>
    <property type="match status" value="1"/>
</dbReference>
<protein>
    <submittedName>
        <fullName evidence="1">Acyl carrier protein</fullName>
    </submittedName>
</protein>
<gene>
    <name evidence="1" type="ORF">JRA39_002481</name>
    <name evidence="2" type="ORF">KDV35_12580</name>
</gene>
<dbReference type="Gene3D" id="1.10.1200.10">
    <property type="entry name" value="ACP-like"/>
    <property type="match status" value="1"/>
</dbReference>
<comment type="caution">
    <text evidence="1">The sequence shown here is derived from an EMBL/GenBank/DDBJ whole genome shotgun (WGS) entry which is preliminary data.</text>
</comment>
<dbReference type="Proteomes" id="UP001495779">
    <property type="component" value="Unassembled WGS sequence"/>
</dbReference>
<dbReference type="InterPro" id="IPR036736">
    <property type="entry name" value="ACP-like_sf"/>
</dbReference>
<organism evidence="1">
    <name type="scientific">Providencia stuartii</name>
    <dbReference type="NCBI Taxonomy" id="588"/>
    <lineage>
        <taxon>Bacteria</taxon>
        <taxon>Pseudomonadati</taxon>
        <taxon>Pseudomonadota</taxon>
        <taxon>Gammaproteobacteria</taxon>
        <taxon>Enterobacterales</taxon>
        <taxon>Morganellaceae</taxon>
        <taxon>Providencia</taxon>
    </lineage>
</organism>
<dbReference type="EMBL" id="AAZDVE040000018">
    <property type="protein sequence ID" value="EMP9433412.1"/>
    <property type="molecule type" value="Genomic_DNA"/>
</dbReference>
<proteinExistence type="predicted"/>
<reference evidence="1" key="2">
    <citation type="submission" date="2024-02" db="EMBL/GenBank/DDBJ databases">
        <authorList>
            <consortium name="Clinical and Environmental Microbiology Branch: Whole genome sequencing antimicrobial resistance pathogens in the healthcare setting"/>
        </authorList>
    </citation>
    <scope>NUCLEOTIDE SEQUENCE</scope>
    <source>
        <strain evidence="1">2020GO-00142</strain>
    </source>
</reference>
<evidence type="ECO:0000313" key="1">
    <source>
        <dbReference type="EMBL" id="EMP9433412.1"/>
    </source>
</evidence>
<dbReference type="EMBL" id="JAGSRH010000017">
    <property type="protein sequence ID" value="MER5077688.1"/>
    <property type="molecule type" value="Genomic_DNA"/>
</dbReference>
<name>A0AAI9I0U7_PROST</name>
<sequence length="86" mass="10060">MSTRHLIHQTWLTEQIKAIRTYSGIDKPIEMDSALILDLHIDSLEMLELITAIENYTGQPLNDSIWVKWYRLQDIVDYLSQGNTLK</sequence>
<evidence type="ECO:0000313" key="3">
    <source>
        <dbReference type="Proteomes" id="UP001495779"/>
    </source>
</evidence>
<reference evidence="2 3" key="1">
    <citation type="submission" date="2021-04" db="EMBL/GenBank/DDBJ databases">
        <title>Determining the burden of carbapenem-resistant Enterobacterales from a tertiary public heath setting in Bangladesh: a clinical, epidemiological, and molecular study.</title>
        <authorList>
            <person name="Farzana R."/>
            <person name="Walsh T.R."/>
        </authorList>
    </citation>
    <scope>NUCLEOTIDE SEQUENCE [LARGE SCALE GENOMIC DNA]</scope>
    <source>
        <strain evidence="3">dmpro_s316</strain>
        <strain evidence="2">Dmpro_s316</strain>
    </source>
</reference>
<accession>A0AAI9I0U7</accession>
<dbReference type="AlphaFoldDB" id="A0AAI9I0U7"/>
<evidence type="ECO:0000313" key="2">
    <source>
        <dbReference type="EMBL" id="MER5077688.1"/>
    </source>
</evidence>